<evidence type="ECO:0000313" key="1">
    <source>
        <dbReference type="EMBL" id="NVK80933.1"/>
    </source>
</evidence>
<reference evidence="1 2" key="1">
    <citation type="submission" date="2020-04" db="EMBL/GenBank/DDBJ databases">
        <title>Draft Genome Sequence of Streptomyces morookaense DSM 40503, an 8-azaguanine-producing strain.</title>
        <authorList>
            <person name="Qi J."/>
            <person name="Gao J.-M."/>
        </authorList>
    </citation>
    <scope>NUCLEOTIDE SEQUENCE [LARGE SCALE GENOMIC DNA]</scope>
    <source>
        <strain evidence="1 2">DSM 40503</strain>
    </source>
</reference>
<keyword evidence="2" id="KW-1185">Reference proteome</keyword>
<name>A0A7Y7B8E5_STRMO</name>
<dbReference type="Proteomes" id="UP000587462">
    <property type="component" value="Unassembled WGS sequence"/>
</dbReference>
<accession>A0A7Y7B8E5</accession>
<proteinExistence type="predicted"/>
<dbReference type="AlphaFoldDB" id="A0A7Y7B8E5"/>
<dbReference type="EMBL" id="JABBXF010000066">
    <property type="protein sequence ID" value="NVK80933.1"/>
    <property type="molecule type" value="Genomic_DNA"/>
</dbReference>
<organism evidence="1 2">
    <name type="scientific">Streptomyces morookaense</name>
    <name type="common">Streptoverticillium morookaense</name>
    <dbReference type="NCBI Taxonomy" id="1970"/>
    <lineage>
        <taxon>Bacteria</taxon>
        <taxon>Bacillati</taxon>
        <taxon>Actinomycetota</taxon>
        <taxon>Actinomycetes</taxon>
        <taxon>Kitasatosporales</taxon>
        <taxon>Streptomycetaceae</taxon>
        <taxon>Streptomyces</taxon>
    </lineage>
</organism>
<gene>
    <name evidence="1" type="ORF">HG542_25230</name>
</gene>
<dbReference type="RefSeq" id="WP_171085241.1">
    <property type="nucleotide sequence ID" value="NZ_BNBU01000004.1"/>
</dbReference>
<comment type="caution">
    <text evidence="1">The sequence shown here is derived from an EMBL/GenBank/DDBJ whole genome shotgun (WGS) entry which is preliminary data.</text>
</comment>
<sequence>MLRERAQHGATVRDLTLVGVRPLHALVGDALNGLLLVGDGQQAVYPGGCRLSDAGIGIRGDRGQALRTNYRNSKEIPDTALVAEESFEDIDGLRMPGRRDVDLTYRDGNVTRVSKATQVEHDRCCACP</sequence>
<evidence type="ECO:0000313" key="2">
    <source>
        <dbReference type="Proteomes" id="UP000587462"/>
    </source>
</evidence>
<protein>
    <submittedName>
        <fullName evidence="1">Uncharacterized protein</fullName>
    </submittedName>
</protein>